<accession>A0ACC0II14</accession>
<organism evidence="1 2">
    <name type="scientific">Camellia lanceoleosa</name>
    <dbReference type="NCBI Taxonomy" id="1840588"/>
    <lineage>
        <taxon>Eukaryota</taxon>
        <taxon>Viridiplantae</taxon>
        <taxon>Streptophyta</taxon>
        <taxon>Embryophyta</taxon>
        <taxon>Tracheophyta</taxon>
        <taxon>Spermatophyta</taxon>
        <taxon>Magnoliopsida</taxon>
        <taxon>eudicotyledons</taxon>
        <taxon>Gunneridae</taxon>
        <taxon>Pentapetalae</taxon>
        <taxon>asterids</taxon>
        <taxon>Ericales</taxon>
        <taxon>Theaceae</taxon>
        <taxon>Camellia</taxon>
    </lineage>
</organism>
<proteinExistence type="predicted"/>
<sequence length="96" mass="10984">MTKDLAILVRGPKVSRGFYLNTEEFIDAFAQNLISKLRTPAVVYPTLHVMGFQSSNSILSDAIRTCLIQIIMKDYITFPILLSNKNFKEFLFSIHK</sequence>
<name>A0ACC0II14_9ERIC</name>
<reference evidence="1 2" key="1">
    <citation type="journal article" date="2022" name="Plant J.">
        <title>Chromosome-level genome of Camellia lanceoleosa provides a valuable resource for understanding genome evolution and self-incompatibility.</title>
        <authorList>
            <person name="Gong W."/>
            <person name="Xiao S."/>
            <person name="Wang L."/>
            <person name="Liao Z."/>
            <person name="Chang Y."/>
            <person name="Mo W."/>
            <person name="Hu G."/>
            <person name="Li W."/>
            <person name="Zhao G."/>
            <person name="Zhu H."/>
            <person name="Hu X."/>
            <person name="Ji K."/>
            <person name="Xiang X."/>
            <person name="Song Q."/>
            <person name="Yuan D."/>
            <person name="Jin S."/>
            <person name="Zhang L."/>
        </authorList>
    </citation>
    <scope>NUCLEOTIDE SEQUENCE [LARGE SCALE GENOMIC DNA]</scope>
    <source>
        <strain evidence="1">SQ_2022a</strain>
    </source>
</reference>
<evidence type="ECO:0000313" key="1">
    <source>
        <dbReference type="EMBL" id="KAI8025502.1"/>
    </source>
</evidence>
<keyword evidence="2" id="KW-1185">Reference proteome</keyword>
<dbReference type="EMBL" id="CM045760">
    <property type="protein sequence ID" value="KAI8025502.1"/>
    <property type="molecule type" value="Genomic_DNA"/>
</dbReference>
<dbReference type="Proteomes" id="UP001060215">
    <property type="component" value="Chromosome 3"/>
</dbReference>
<evidence type="ECO:0000313" key="2">
    <source>
        <dbReference type="Proteomes" id="UP001060215"/>
    </source>
</evidence>
<comment type="caution">
    <text evidence="1">The sequence shown here is derived from an EMBL/GenBank/DDBJ whole genome shotgun (WGS) entry which is preliminary data.</text>
</comment>
<gene>
    <name evidence="1" type="ORF">LOK49_LG02G03800</name>
</gene>
<protein>
    <submittedName>
        <fullName evidence="1">Uncharacterized protein</fullName>
    </submittedName>
</protein>